<feature type="binding site" evidence="1">
    <location>
        <position position="231"/>
    </location>
    <ligand>
        <name>a divalent metal cation</name>
        <dbReference type="ChEBI" id="CHEBI:60240"/>
        <label>1</label>
    </ligand>
</feature>
<evidence type="ECO:0000313" key="2">
    <source>
        <dbReference type="EMBL" id="OHA46273.1"/>
    </source>
</evidence>
<evidence type="ECO:0000313" key="3">
    <source>
        <dbReference type="Proteomes" id="UP000176965"/>
    </source>
</evidence>
<dbReference type="Proteomes" id="UP000176965">
    <property type="component" value="Unassembled WGS sequence"/>
</dbReference>
<comment type="caution">
    <text evidence="2">The sequence shown here is derived from an EMBL/GenBank/DDBJ whole genome shotgun (WGS) entry which is preliminary data.</text>
</comment>
<sequence length="282" mass="32031">MKYIDIHSHLGFEDYGSDQKEVIERMKENGVGTIAVGADLETSKEAVKVALQNENIWACIGQHPTHNISSENFRYSESFNEKEFEKLVSNSKVVAVGECGLDYFFKGESLVLEGLSLEKVKQKQKELFQKQIEFALKYNKPLMLHIRDGEVKGEAFNDAYELLSKYVDFGQGLSLSELRGNVHFFTGKLEMAQKFIALGFTISFTGLITYVRDFDKIIKNVPLQSLHAETDAPFVAPVPHRGERNEPSYVIEIYKKIAEIRGEDPELVRLQLLKNAKEVCDI</sequence>
<feature type="binding site" evidence="1">
    <location>
        <position position="98"/>
    </location>
    <ligand>
        <name>a divalent metal cation</name>
        <dbReference type="ChEBI" id="CHEBI:60240"/>
        <label>1</label>
    </ligand>
</feature>
<dbReference type="PANTHER" id="PTHR46124">
    <property type="entry name" value="D-AMINOACYL-TRNA DEACYLASE"/>
    <property type="match status" value="1"/>
</dbReference>
<dbReference type="PANTHER" id="PTHR46124:SF2">
    <property type="entry name" value="D-AMINOACYL-TRNA DEACYLASE"/>
    <property type="match status" value="1"/>
</dbReference>
<feature type="binding site" evidence="1">
    <location>
        <position position="145"/>
    </location>
    <ligand>
        <name>a divalent metal cation</name>
        <dbReference type="ChEBI" id="CHEBI:60240"/>
        <label>2</label>
    </ligand>
</feature>
<feature type="binding site" evidence="1">
    <location>
        <position position="9"/>
    </location>
    <ligand>
        <name>a divalent metal cation</name>
        <dbReference type="ChEBI" id="CHEBI:60240"/>
        <label>1</label>
    </ligand>
</feature>
<dbReference type="GO" id="GO:0005829">
    <property type="term" value="C:cytosol"/>
    <property type="evidence" value="ECO:0007669"/>
    <property type="project" value="TreeGrafter"/>
</dbReference>
<dbReference type="EMBL" id="MHSQ01000032">
    <property type="protein sequence ID" value="OHA46273.1"/>
    <property type="molecule type" value="Genomic_DNA"/>
</dbReference>
<proteinExistence type="predicted"/>
<dbReference type="InterPro" id="IPR001130">
    <property type="entry name" value="TatD-like"/>
</dbReference>
<gene>
    <name evidence="2" type="ORF">A2541_02510</name>
</gene>
<accession>A0A1G2PDA8</accession>
<dbReference type="CDD" id="cd01310">
    <property type="entry name" value="TatD_DNAse"/>
    <property type="match status" value="1"/>
</dbReference>
<evidence type="ECO:0008006" key="4">
    <source>
        <dbReference type="Google" id="ProtNLM"/>
    </source>
</evidence>
<dbReference type="Pfam" id="PF01026">
    <property type="entry name" value="TatD_DNase"/>
    <property type="match status" value="1"/>
</dbReference>
<feature type="binding site" evidence="1">
    <location>
        <position position="183"/>
    </location>
    <ligand>
        <name>a divalent metal cation</name>
        <dbReference type="ChEBI" id="CHEBI:60240"/>
        <label>2</label>
    </ligand>
</feature>
<evidence type="ECO:0000256" key="1">
    <source>
        <dbReference type="PIRSR" id="PIRSR005902-1"/>
    </source>
</evidence>
<dbReference type="InterPro" id="IPR032466">
    <property type="entry name" value="Metal_Hydrolase"/>
</dbReference>
<keyword evidence="1" id="KW-0479">Metal-binding</keyword>
<organism evidence="2 3">
    <name type="scientific">Candidatus Taylorbacteria bacterium RIFOXYD2_FULL_36_9</name>
    <dbReference type="NCBI Taxonomy" id="1802338"/>
    <lineage>
        <taxon>Bacteria</taxon>
        <taxon>Candidatus Tayloriibacteriota</taxon>
    </lineage>
</organism>
<dbReference type="STRING" id="1802338.A2541_02510"/>
<dbReference type="SUPFAM" id="SSF51556">
    <property type="entry name" value="Metallo-dependent hydrolases"/>
    <property type="match status" value="1"/>
</dbReference>
<dbReference type="GO" id="GO:0016788">
    <property type="term" value="F:hydrolase activity, acting on ester bonds"/>
    <property type="evidence" value="ECO:0007669"/>
    <property type="project" value="InterPro"/>
</dbReference>
<reference evidence="2 3" key="1">
    <citation type="journal article" date="2016" name="Nat. Commun.">
        <title>Thousands of microbial genomes shed light on interconnected biogeochemical processes in an aquifer system.</title>
        <authorList>
            <person name="Anantharaman K."/>
            <person name="Brown C.T."/>
            <person name="Hug L.A."/>
            <person name="Sharon I."/>
            <person name="Castelle C.J."/>
            <person name="Probst A.J."/>
            <person name="Thomas B.C."/>
            <person name="Singh A."/>
            <person name="Wilkins M.J."/>
            <person name="Karaoz U."/>
            <person name="Brodie E.L."/>
            <person name="Williams K.H."/>
            <person name="Hubbard S.S."/>
            <person name="Banfield J.F."/>
        </authorList>
    </citation>
    <scope>NUCLEOTIDE SEQUENCE [LARGE SCALE GENOMIC DNA]</scope>
</reference>
<name>A0A1G2PDA8_9BACT</name>
<dbReference type="PIRSF" id="PIRSF005902">
    <property type="entry name" value="DNase_TatD"/>
    <property type="match status" value="1"/>
</dbReference>
<protein>
    <recommendedName>
        <fullName evidence="4">Hydrolase TatD</fullName>
    </recommendedName>
</protein>
<dbReference type="AlphaFoldDB" id="A0A1G2PDA8"/>
<feature type="binding site" evidence="1">
    <location>
        <position position="7"/>
    </location>
    <ligand>
        <name>a divalent metal cation</name>
        <dbReference type="ChEBI" id="CHEBI:60240"/>
        <label>1</label>
    </ligand>
</feature>
<dbReference type="Gene3D" id="3.20.20.140">
    <property type="entry name" value="Metal-dependent hydrolases"/>
    <property type="match status" value="1"/>
</dbReference>
<dbReference type="GO" id="GO:0046872">
    <property type="term" value="F:metal ion binding"/>
    <property type="evidence" value="ECO:0007669"/>
    <property type="project" value="UniProtKB-KW"/>
</dbReference>